<evidence type="ECO:0000313" key="4">
    <source>
        <dbReference type="Proteomes" id="UP000751190"/>
    </source>
</evidence>
<dbReference type="SUPFAM" id="SSF49870">
    <property type="entry name" value="Osmotin, thaumatin-like protein"/>
    <property type="match status" value="1"/>
</dbReference>
<keyword evidence="2" id="KW-0472">Membrane</keyword>
<dbReference type="OrthoDB" id="430315at2759"/>
<dbReference type="AlphaFoldDB" id="A0A8J5X5K1"/>
<evidence type="ECO:0000256" key="1">
    <source>
        <dbReference type="SAM" id="MobiDB-lite"/>
    </source>
</evidence>
<keyword evidence="2" id="KW-1133">Transmembrane helix</keyword>
<keyword evidence="4" id="KW-1185">Reference proteome</keyword>
<dbReference type="InterPro" id="IPR037176">
    <property type="entry name" value="Osmotin/thaumatin-like_sf"/>
</dbReference>
<gene>
    <name evidence="3" type="ORF">KFE25_005186</name>
</gene>
<feature type="transmembrane region" description="Helical" evidence="2">
    <location>
        <begin position="50"/>
        <end position="70"/>
    </location>
</feature>
<dbReference type="Proteomes" id="UP000751190">
    <property type="component" value="Unassembled WGS sequence"/>
</dbReference>
<evidence type="ECO:0000313" key="3">
    <source>
        <dbReference type="EMBL" id="KAG8458339.1"/>
    </source>
</evidence>
<feature type="region of interest" description="Disordered" evidence="1">
    <location>
        <begin position="77"/>
        <end position="113"/>
    </location>
</feature>
<dbReference type="EMBL" id="JAGTXO010000054">
    <property type="protein sequence ID" value="KAG8458339.1"/>
    <property type="molecule type" value="Genomic_DNA"/>
</dbReference>
<keyword evidence="2" id="KW-0812">Transmembrane</keyword>
<comment type="caution">
    <text evidence="3">The sequence shown here is derived from an EMBL/GenBank/DDBJ whole genome shotgun (WGS) entry which is preliminary data.</text>
</comment>
<accession>A0A8J5X5K1</accession>
<proteinExistence type="predicted"/>
<sequence length="544" mass="56874">MRGADEPLLAEPRDEQQPARMGGMRDTSGPLNEALLAVPRQGPPRRGRRLPAALLAVGVVLGALCLAAVACAGRPLQAPPPREGEHRRPAAARPSPPAPPAAPPTALLPPPAAPAAALPECTFAKANGQHGTSTTRRVEFANECSGDLMVNLQGFTWFEPANFSMHELPDGGGFALPAGERVDFNVSERLFSGRIWARPNCTSPCNPLSCGPRGRLWCDTGNCPGADETTCRGERGEFIGGLPPGPLLELTLCGGRGANRVCYADDEQYDPAACAALPFADFYDLSNVDGTSTVWASLTPLGGRRLRGPGAPSDAYNCGAPTMPGAFDLARCPQPLRIRRNDSDAFGFSVNAPLADAIGCLSACSFMTLVGRNFVANRTALSRRNVSGPVVGPVTADDIAATCCECGHGGDNGVCPAPRPDGTWPPPNDKCIAGCSPFGAYPSEYAPSRCSTEHMPAILLPAGAGAAAAGAAAGGRAGAAARAGGRGRAEQPAEWLRLGDHQALFKQYAPDAYSWQFDDAKSTYMCERPDYRITFCPRSSLGKP</sequence>
<feature type="compositionally biased region" description="Pro residues" evidence="1">
    <location>
        <begin position="94"/>
        <end position="113"/>
    </location>
</feature>
<dbReference type="Gene3D" id="2.60.110.10">
    <property type="entry name" value="Thaumatin"/>
    <property type="match status" value="1"/>
</dbReference>
<name>A0A8J5X5K1_DIALT</name>
<organism evidence="3 4">
    <name type="scientific">Diacronema lutheri</name>
    <name type="common">Unicellular marine alga</name>
    <name type="synonym">Monochrysis lutheri</name>
    <dbReference type="NCBI Taxonomy" id="2081491"/>
    <lineage>
        <taxon>Eukaryota</taxon>
        <taxon>Haptista</taxon>
        <taxon>Haptophyta</taxon>
        <taxon>Pavlovophyceae</taxon>
        <taxon>Pavlovales</taxon>
        <taxon>Pavlovaceae</taxon>
        <taxon>Diacronema</taxon>
    </lineage>
</organism>
<dbReference type="PANTHER" id="PTHR31048">
    <property type="entry name" value="OS03G0233200 PROTEIN"/>
    <property type="match status" value="1"/>
</dbReference>
<feature type="region of interest" description="Disordered" evidence="1">
    <location>
        <begin position="1"/>
        <end position="30"/>
    </location>
</feature>
<protein>
    <submittedName>
        <fullName evidence="3">Uncharacterized protein</fullName>
    </submittedName>
</protein>
<reference evidence="3" key="1">
    <citation type="submission" date="2021-05" db="EMBL/GenBank/DDBJ databases">
        <title>The genome of the haptophyte Pavlova lutheri (Diacronema luteri, Pavlovales) - a model for lipid biosynthesis in eukaryotic algae.</title>
        <authorList>
            <person name="Hulatt C.J."/>
            <person name="Posewitz M.C."/>
        </authorList>
    </citation>
    <scope>NUCLEOTIDE SEQUENCE</scope>
    <source>
        <strain evidence="3">NIVA-4/92</strain>
    </source>
</reference>
<dbReference type="PROSITE" id="PS51367">
    <property type="entry name" value="THAUMATIN_2"/>
    <property type="match status" value="1"/>
</dbReference>
<evidence type="ECO:0000256" key="2">
    <source>
        <dbReference type="SAM" id="Phobius"/>
    </source>
</evidence>
<dbReference type="Pfam" id="PF00314">
    <property type="entry name" value="Thaumatin"/>
    <property type="match status" value="2"/>
</dbReference>
<dbReference type="InterPro" id="IPR001938">
    <property type="entry name" value="Thaumatin"/>
</dbReference>